<dbReference type="CDD" id="cd19607">
    <property type="entry name" value="GTA_TIM-barrel-like"/>
    <property type="match status" value="1"/>
</dbReference>
<name>A0A2G1QS28_9HYPH</name>
<keyword evidence="5" id="KW-1185">Reference proteome</keyword>
<gene>
    <name evidence="4" type="ORF">CSC94_06795</name>
</gene>
<dbReference type="RefSeq" id="WP_099305136.1">
    <property type="nucleotide sequence ID" value="NZ_PDVP01000002.1"/>
</dbReference>
<dbReference type="EMBL" id="PDVP01000002">
    <property type="protein sequence ID" value="PHP68347.1"/>
    <property type="molecule type" value="Genomic_DNA"/>
</dbReference>
<dbReference type="Pfam" id="PF13547">
    <property type="entry name" value="GTA_TIM"/>
    <property type="match status" value="1"/>
</dbReference>
<evidence type="ECO:0000259" key="1">
    <source>
        <dbReference type="Pfam" id="PF13547"/>
    </source>
</evidence>
<dbReference type="InterPro" id="IPR032876">
    <property type="entry name" value="J_dom"/>
</dbReference>
<dbReference type="Gene3D" id="3.20.20.80">
    <property type="entry name" value="Glycosidases"/>
    <property type="match status" value="1"/>
</dbReference>
<proteinExistence type="predicted"/>
<comment type="caution">
    <text evidence="4">The sequence shown here is derived from an EMBL/GenBank/DDBJ whole genome shotgun (WGS) entry which is preliminary data.</text>
</comment>
<reference evidence="4 5" key="1">
    <citation type="submission" date="2017-10" db="EMBL/GenBank/DDBJ databases">
        <title>Sedimentibacterium mangrovi gen. nov., sp. nov., a novel member of family Phyllobacteriacea isolated from mangrove sediment.</title>
        <authorList>
            <person name="Liao H."/>
            <person name="Tian Y."/>
        </authorList>
    </citation>
    <scope>NUCLEOTIDE SEQUENCE [LARGE SCALE GENOMIC DNA]</scope>
    <source>
        <strain evidence="4 5">X9-2-2</strain>
    </source>
</reference>
<feature type="domain" description="Rcc01698-like C-terminal" evidence="3">
    <location>
        <begin position="1033"/>
        <end position="1132"/>
    </location>
</feature>
<accession>A0A2G1QS28</accession>
<sequence length="1299" mass="138598">MATILLQAAGAFVGGFLGPVGAAVGSAAGAMAGYAVDNALIQSTRRYEGARLPGMQPFQAEEGAVLPQVFGAARVSGTMIWATRFEERSTTRRQGLKGGPRVTEYSYFANVAFALCEGPVAGIRRVWADGRELDLSGIDMRVYTGSQDQLPDPLIEAKQGYGNAPAYRGTAYVVFERLPLDGFGNRVPQLQFEVLAPAGDFHRQVRAVALIPGSTEYGLSPTAVRRQVRPGQRETLNRHVLHGESDFSASIDELQALCPNLETVALVVAWFGTDLRAGHCRIVPGVTEAVLPDVDTPWQVAGLTRDEAHVVSRQDGGPAYGGTPSDASVIAAIRDLTDRGIRVAFYPFLMMDIPPANGLPDPWGGGEQAAYPWRGRITASLAPGRDGSPDSTAAVRAEIAGFLGRGEGPAGTRVDGAPAWAASANTEGYRRMILHYAMLCAGAGGVDAFLVGSELRGLTALRDDGGVFPFVHGLRELAREVKAILGAGTGITYGADWSEYFGLRPADGSGDVFYNLDDLWMDGAIDAVGIDNYMPLSDWRDADWAGGNPDGARSPHDAEALAAAISGGEGFDWYYADDEARAARSRTPITDGAHGKDWVYRYKDIAGWWSNVHVERRGGQETGRQSPWVPGAKPVWFTELGCPAIDKGANQPNVFVDAKSSENAVPHFSSGGRDSLAQRRFLQAHYCHWQAGEAANPLSPLTGRPMVDSARIYCWAWDARPFPAFPRQAATWADGGNWARGHWLNGRVEDVEIGDVINAVLSRHGVPPADVGGVDALAGGIVLDSASSARDALEPLVAAHGLTVDEAGGSLAFRSESRAAEPVIVDDCVETEGDAVRVIEHAAAGDRPREAVIAFRDPFRGYETAVARVEAETRGTGEVNLAYPGILHQGTARALASGWLSRLDSATQELTVTLPPASGIEVGAPLQLAAVPGRTWLVTSLEEGLTCRLKARRINPAPPQPDIPVTDTPAAVPFPEPGAPQAIFLDLPMGDAMAAEEEAFRVAVWSDPWRTHAVEASPETTGYDRRTLVTGPAAIGTLLRDLAPGRGARRERRSSLDVAFVDAEPESVTALALFGGANAMAVGSPDTGWEILQFQHAEEIRAQVWRLSCLLRGQLGTEDRMALGAPAGSHAVLLDETVRPAGLRAGEVDLPLQWRVRPLVPFAAPDTVTGLAARGGTRALTPLSPVHVRCAPAADGGRRFRWTRRSRIRADTWDAVPLGEDREDYRVLVRTPDGKGLWETEVAGPACIWPGASIAGVIAAGHARVIVEVRQAGGPRAWGLPATRAFDLPHFTSTANERN</sequence>
<dbReference type="OrthoDB" id="8445115at2"/>
<dbReference type="InterPro" id="IPR056490">
    <property type="entry name" value="Rcc01698_C"/>
</dbReference>
<evidence type="ECO:0000313" key="5">
    <source>
        <dbReference type="Proteomes" id="UP000221168"/>
    </source>
</evidence>
<dbReference type="InterPro" id="IPR025195">
    <property type="entry name" value="GTA_TIM_dom"/>
</dbReference>
<dbReference type="Pfam" id="PF13550">
    <property type="entry name" value="Phage-tail_3"/>
    <property type="match status" value="1"/>
</dbReference>
<dbReference type="Proteomes" id="UP000221168">
    <property type="component" value="Unassembled WGS sequence"/>
</dbReference>
<evidence type="ECO:0000313" key="4">
    <source>
        <dbReference type="EMBL" id="PHP68347.1"/>
    </source>
</evidence>
<feature type="domain" description="Tip attachment protein J" evidence="2">
    <location>
        <begin position="784"/>
        <end position="942"/>
    </location>
</feature>
<protein>
    <submittedName>
        <fullName evidence="4">Host specificity protein</fullName>
    </submittedName>
</protein>
<evidence type="ECO:0000259" key="3">
    <source>
        <dbReference type="Pfam" id="PF23666"/>
    </source>
</evidence>
<dbReference type="Pfam" id="PF23666">
    <property type="entry name" value="Rcc01698_C"/>
    <property type="match status" value="1"/>
</dbReference>
<feature type="domain" description="GTA TIM-barrel-like" evidence="1">
    <location>
        <begin position="428"/>
        <end position="726"/>
    </location>
</feature>
<evidence type="ECO:0000259" key="2">
    <source>
        <dbReference type="Pfam" id="PF13550"/>
    </source>
</evidence>
<organism evidence="4 5">
    <name type="scientific">Zhengella mangrovi</name>
    <dbReference type="NCBI Taxonomy" id="1982044"/>
    <lineage>
        <taxon>Bacteria</taxon>
        <taxon>Pseudomonadati</taxon>
        <taxon>Pseudomonadota</taxon>
        <taxon>Alphaproteobacteria</taxon>
        <taxon>Hyphomicrobiales</taxon>
        <taxon>Notoacmeibacteraceae</taxon>
        <taxon>Zhengella</taxon>
    </lineage>
</organism>